<dbReference type="Gene3D" id="1.10.246.40">
    <property type="entry name" value="Tn5 transposase, domain 1"/>
    <property type="match status" value="1"/>
</dbReference>
<dbReference type="PANTHER" id="PTHR37319:SF1">
    <property type="entry name" value="TRANSPOSASE TN5 DIMERISATION DOMAIN-CONTAINING PROTEIN"/>
    <property type="match status" value="1"/>
</dbReference>
<dbReference type="PANTHER" id="PTHR37319">
    <property type="entry name" value="TRANSPOSASE"/>
    <property type="match status" value="1"/>
</dbReference>
<dbReference type="Gene3D" id="1.10.740.10">
    <property type="entry name" value="Transferase Inhibitor Protein From Tn5, Chain"/>
    <property type="match status" value="1"/>
</dbReference>
<dbReference type="Pfam" id="PF01609">
    <property type="entry name" value="DDE_Tnp_1"/>
    <property type="match status" value="1"/>
</dbReference>
<dbReference type="InterPro" id="IPR012337">
    <property type="entry name" value="RNaseH-like_sf"/>
</dbReference>
<dbReference type="InterPro" id="IPR054836">
    <property type="entry name" value="Tn5_transposase"/>
</dbReference>
<proteinExistence type="predicted"/>
<reference evidence="5 6" key="1">
    <citation type="submission" date="2020-03" db="EMBL/GenBank/DDBJ databases">
        <title>Genomic Encyclopedia of Type Strains, Phase IV (KMG-V): Genome sequencing to study the core and pangenomes of soil and plant-associated prokaryotes.</title>
        <authorList>
            <person name="Whitman W."/>
        </authorList>
    </citation>
    <scope>NUCLEOTIDE SEQUENCE [LARGE SCALE GENOMIC DNA]</scope>
    <source>
        <strain evidence="5 6">1B</strain>
    </source>
</reference>
<dbReference type="InterPro" id="IPR002559">
    <property type="entry name" value="Transposase_11"/>
</dbReference>
<dbReference type="Gene3D" id="3.90.350.10">
    <property type="entry name" value="Transposase Inhibitor Protein From Tn5, Chain A, domain 1"/>
    <property type="match status" value="1"/>
</dbReference>
<dbReference type="InterPro" id="IPR014735">
    <property type="entry name" value="Transposase_Tn5-like_N"/>
</dbReference>
<protein>
    <recommendedName>
        <fullName evidence="7">IS4 family transposase</fullName>
    </recommendedName>
</protein>
<evidence type="ECO:0000313" key="6">
    <source>
        <dbReference type="Proteomes" id="UP000717634"/>
    </source>
</evidence>
<dbReference type="InterPro" id="IPR003201">
    <property type="entry name" value="Transposase_Tn5"/>
</dbReference>
<feature type="domain" description="Transposase Tn5-like N-terminal" evidence="4">
    <location>
        <begin position="11"/>
        <end position="69"/>
    </location>
</feature>
<dbReference type="NCBIfam" id="NF033590">
    <property type="entry name" value="transpos_IS4_3"/>
    <property type="match status" value="1"/>
</dbReference>
<dbReference type="InterPro" id="IPR047768">
    <property type="entry name" value="Tn5p-like"/>
</dbReference>
<name>A0ABX1HRT9_9BACT</name>
<comment type="caution">
    <text evidence="5">The sequence shown here is derived from an EMBL/GenBank/DDBJ whole genome shotgun (WGS) entry which is preliminary data.</text>
</comment>
<feature type="region of interest" description="Disordered" evidence="1">
    <location>
        <begin position="167"/>
        <end position="188"/>
    </location>
</feature>
<evidence type="ECO:0000256" key="1">
    <source>
        <dbReference type="SAM" id="MobiDB-lite"/>
    </source>
</evidence>
<dbReference type="EMBL" id="JAAVTK010000036">
    <property type="protein sequence ID" value="NKI92081.1"/>
    <property type="molecule type" value="Genomic_DNA"/>
</dbReference>
<evidence type="ECO:0000259" key="2">
    <source>
        <dbReference type="Pfam" id="PF01609"/>
    </source>
</evidence>
<dbReference type="Pfam" id="PF14706">
    <property type="entry name" value="Tnp_DNA_bind"/>
    <property type="match status" value="1"/>
</dbReference>
<feature type="domain" description="Transposase Tn5 dimerisation" evidence="3">
    <location>
        <begin position="433"/>
        <end position="480"/>
    </location>
</feature>
<gene>
    <name evidence="5" type="ORF">HBN54_004707</name>
</gene>
<dbReference type="Pfam" id="PF02281">
    <property type="entry name" value="Dimer_Tnp_Tn5"/>
    <property type="match status" value="1"/>
</dbReference>
<evidence type="ECO:0008006" key="7">
    <source>
        <dbReference type="Google" id="ProtNLM"/>
    </source>
</evidence>
<dbReference type="RefSeq" id="WP_168675617.1">
    <property type="nucleotide sequence ID" value="NZ_JAAVTK010000036.1"/>
</dbReference>
<sequence length="486" mass="52144">MSISTGFGEAQQWAQTHFGGVGLGDVRRSRRAVTLAAGWAREPGATIPRLSQGQSYASKAAYQLLGHAQTTPDALQAPHRQHVAQQLQAPGTFLLVEDTTELSWPEAAERRAGLGPVGPGKATSQGVLLHSLVAAAWPEQDPDPAAKRPALPLLGLLDQQFHVRQPVPEAEKASSHGGSRPRQGRPRESALWAQSLRAVGSPPPGTRWVVVADRGADIYEHLQQCQAQGLGFVVRAAQNRALVAGANKLPAGRLFELARAQPSAGTFLFSLRGRPRQPARDVVLQVSFSPALGLRAPQRPGGATGKGAPIPGSVVRVWEEGSPEAARPGLEWLLLCDQPVTDLAQAMVCARQYASRWLIEDFHKALKTGLGAEKLQLQTAARLFAAVALLSVVALALVDLREKSRLEPNLPAEASGLTGTELRVLRHQRRRPLATVREVYLALAALGGHLGRKGDGPPGWQTLWLGRRSLRLLVEGVQMAAQLLQE</sequence>
<organism evidence="5 6">
    <name type="scientific">Hymenobacter artigasi</name>
    <dbReference type="NCBI Taxonomy" id="2719616"/>
    <lineage>
        <taxon>Bacteria</taxon>
        <taxon>Pseudomonadati</taxon>
        <taxon>Bacteroidota</taxon>
        <taxon>Cytophagia</taxon>
        <taxon>Cytophagales</taxon>
        <taxon>Hymenobacteraceae</taxon>
        <taxon>Hymenobacter</taxon>
    </lineage>
</organism>
<evidence type="ECO:0000259" key="3">
    <source>
        <dbReference type="Pfam" id="PF02281"/>
    </source>
</evidence>
<feature type="domain" description="Transposase IS4-like" evidence="2">
    <location>
        <begin position="196"/>
        <end position="391"/>
    </location>
</feature>
<dbReference type="SUPFAM" id="SSF53098">
    <property type="entry name" value="Ribonuclease H-like"/>
    <property type="match status" value="1"/>
</dbReference>
<dbReference type="InterPro" id="IPR038215">
    <property type="entry name" value="TN5-like_N_sf"/>
</dbReference>
<dbReference type="InterPro" id="IPR014737">
    <property type="entry name" value="Transposase_Tn5-like_C"/>
</dbReference>
<dbReference type="Proteomes" id="UP000717634">
    <property type="component" value="Unassembled WGS sequence"/>
</dbReference>
<evidence type="ECO:0000313" key="5">
    <source>
        <dbReference type="EMBL" id="NKI92081.1"/>
    </source>
</evidence>
<keyword evidence="6" id="KW-1185">Reference proteome</keyword>
<evidence type="ECO:0000259" key="4">
    <source>
        <dbReference type="Pfam" id="PF14706"/>
    </source>
</evidence>
<accession>A0ABX1HRT9</accession>